<dbReference type="SUPFAM" id="SSF52540">
    <property type="entry name" value="P-loop containing nucleoside triphosphate hydrolases"/>
    <property type="match status" value="1"/>
</dbReference>
<dbReference type="PROSITE" id="PS51419">
    <property type="entry name" value="RAB"/>
    <property type="match status" value="1"/>
</dbReference>
<dbReference type="AlphaFoldDB" id="A0A1I8J5Y9"/>
<feature type="region of interest" description="Disordered" evidence="6">
    <location>
        <begin position="34"/>
        <end position="75"/>
    </location>
</feature>
<evidence type="ECO:0000256" key="5">
    <source>
        <dbReference type="ARBA" id="ARBA00023289"/>
    </source>
</evidence>
<feature type="compositionally biased region" description="Low complexity" evidence="6">
    <location>
        <begin position="34"/>
        <end position="68"/>
    </location>
</feature>
<evidence type="ECO:0000256" key="6">
    <source>
        <dbReference type="SAM" id="MobiDB-lite"/>
    </source>
</evidence>
<feature type="domain" description="TFIIE beta" evidence="7">
    <location>
        <begin position="68"/>
        <end position="155"/>
    </location>
</feature>
<proteinExistence type="inferred from homology"/>
<dbReference type="SUPFAM" id="SSF46785">
    <property type="entry name" value="Winged helix' DNA-binding domain"/>
    <property type="match status" value="1"/>
</dbReference>
<evidence type="ECO:0000256" key="1">
    <source>
        <dbReference type="ARBA" id="ARBA00006270"/>
    </source>
</evidence>
<evidence type="ECO:0000313" key="9">
    <source>
        <dbReference type="WBParaSite" id="maker-uti_cns_0045949-snap-gene-1.47-mRNA-1"/>
    </source>
</evidence>
<dbReference type="SMART" id="SM00175">
    <property type="entry name" value="RAB"/>
    <property type="match status" value="1"/>
</dbReference>
<dbReference type="PROSITE" id="PS51421">
    <property type="entry name" value="RAS"/>
    <property type="match status" value="1"/>
</dbReference>
<dbReference type="SMART" id="SM00173">
    <property type="entry name" value="RAS"/>
    <property type="match status" value="1"/>
</dbReference>
<dbReference type="GO" id="GO:0006367">
    <property type="term" value="P:transcription initiation at RNA polymerase II promoter"/>
    <property type="evidence" value="ECO:0007669"/>
    <property type="project" value="InterPro"/>
</dbReference>
<evidence type="ECO:0000256" key="4">
    <source>
        <dbReference type="ARBA" id="ARBA00023288"/>
    </source>
</evidence>
<dbReference type="FunFam" id="3.40.50.300:FF:001129">
    <property type="entry name" value="ras-related protein Rab-44 isoform X2"/>
    <property type="match status" value="1"/>
</dbReference>
<keyword evidence="3" id="KW-0342">GTP-binding</keyword>
<comment type="similarity">
    <text evidence="1">Belongs to the small GTPase superfamily. Rab family.</text>
</comment>
<dbReference type="PROSITE" id="PS51351">
    <property type="entry name" value="TFIIE_BETA_C"/>
    <property type="match status" value="1"/>
</dbReference>
<organism evidence="8 9">
    <name type="scientific">Macrostomum lignano</name>
    <dbReference type="NCBI Taxonomy" id="282301"/>
    <lineage>
        <taxon>Eukaryota</taxon>
        <taxon>Metazoa</taxon>
        <taxon>Spiralia</taxon>
        <taxon>Lophotrochozoa</taxon>
        <taxon>Platyhelminthes</taxon>
        <taxon>Rhabditophora</taxon>
        <taxon>Macrostomorpha</taxon>
        <taxon>Macrostomida</taxon>
        <taxon>Macrostomidae</taxon>
        <taxon>Macrostomum</taxon>
    </lineage>
</organism>
<dbReference type="SMART" id="SM00176">
    <property type="entry name" value="RAN"/>
    <property type="match status" value="1"/>
</dbReference>
<dbReference type="Pfam" id="PF02186">
    <property type="entry name" value="TFIIE_beta"/>
    <property type="match status" value="1"/>
</dbReference>
<dbReference type="CDD" id="cd07977">
    <property type="entry name" value="TFIIE_beta_winged_helix"/>
    <property type="match status" value="1"/>
</dbReference>
<keyword evidence="4" id="KW-0449">Lipoprotein</keyword>
<accession>A0A1I8J5Y9</accession>
<dbReference type="GO" id="GO:0003924">
    <property type="term" value="F:GTPase activity"/>
    <property type="evidence" value="ECO:0007669"/>
    <property type="project" value="InterPro"/>
</dbReference>
<dbReference type="InterPro" id="IPR027417">
    <property type="entry name" value="P-loop_NTPase"/>
</dbReference>
<dbReference type="NCBIfam" id="TIGR00231">
    <property type="entry name" value="small_GTP"/>
    <property type="match status" value="1"/>
</dbReference>
<name>A0A1I8J5Y9_9PLAT</name>
<dbReference type="PRINTS" id="PR00449">
    <property type="entry name" value="RASTRNSFRMNG"/>
</dbReference>
<dbReference type="Gene3D" id="1.10.10.10">
    <property type="entry name" value="Winged helix-like DNA-binding domain superfamily/Winged helix DNA-binding domain"/>
    <property type="match status" value="1"/>
</dbReference>
<dbReference type="InterPro" id="IPR050305">
    <property type="entry name" value="Small_GTPase_Rab"/>
</dbReference>
<dbReference type="SMART" id="SM00174">
    <property type="entry name" value="RHO"/>
    <property type="match status" value="1"/>
</dbReference>
<dbReference type="WBParaSite" id="maker-uti_cns_0045949-snap-gene-1.47-mRNA-1">
    <property type="protein sequence ID" value="maker-uti_cns_0045949-snap-gene-1.47-mRNA-1"/>
    <property type="gene ID" value="maker-uti_cns_0045949-snap-gene-1.47"/>
</dbReference>
<dbReference type="GO" id="GO:0005525">
    <property type="term" value="F:GTP binding"/>
    <property type="evidence" value="ECO:0007669"/>
    <property type="project" value="UniProtKB-KW"/>
</dbReference>
<evidence type="ECO:0000256" key="2">
    <source>
        <dbReference type="ARBA" id="ARBA00022741"/>
    </source>
</evidence>
<dbReference type="InterPro" id="IPR001806">
    <property type="entry name" value="Small_GTPase"/>
</dbReference>
<dbReference type="Pfam" id="PF00071">
    <property type="entry name" value="Ras"/>
    <property type="match status" value="1"/>
</dbReference>
<keyword evidence="5" id="KW-0636">Prenylation</keyword>
<reference evidence="9" key="1">
    <citation type="submission" date="2016-11" db="UniProtKB">
        <authorList>
            <consortium name="WormBaseParasite"/>
        </authorList>
    </citation>
    <scope>IDENTIFICATION</scope>
</reference>
<protein>
    <submittedName>
        <fullName evidence="9">TFIIE beta domain-containing protein</fullName>
    </submittedName>
</protein>
<evidence type="ECO:0000259" key="7">
    <source>
        <dbReference type="PROSITE" id="PS51351"/>
    </source>
</evidence>
<dbReference type="PANTHER" id="PTHR47980">
    <property type="entry name" value="LD44762P"/>
    <property type="match status" value="1"/>
</dbReference>
<dbReference type="PROSITE" id="PS51420">
    <property type="entry name" value="RHO"/>
    <property type="match status" value="1"/>
</dbReference>
<keyword evidence="2" id="KW-0547">Nucleotide-binding</keyword>
<dbReference type="Proteomes" id="UP000095280">
    <property type="component" value="Unplaced"/>
</dbReference>
<sequence>MDPALLRERKKFAKQMAASTESALAAAKQAKAAAAAAAASAASSSAASQNQQQRHQPSFFHQPHQQQQQHHHPQVQGVRFNALSRIIRHMKSRHIEGQRHPLALEEILEETKQEDLPQSVKIWLGQEALPQNPKLTMQQDGARRAYIFKPIYDFRSGRNGAKDLLKLLKQFDEGYGKGAVLKEDIEESLGNADEAIKILGHRVTVLTRTSDKKVSYFYNDPSLQLPVDEEFKKLWRSCTVQSIDEQQMQQYLSGQGISAADAEKPLGFTPASRSGRRGARAGKKANKAVKLKDNEHVTHMLEDFGDNIMASRSDAADQNFDYMFKLLIIGNSSVGKTSFLFRYADDSFSSAFVSTVGIDFKVKTVFRDDKRVKLQIWDTAGQERYRTITTAYYRGAMGFILMYDVTNEDSFNAVQDWCTQIKTYSWDNAQVVLVGNKCDLDEDRVVSAERGRQLANQLGKLLYIFCLMYLTNNFFFYYPNNNNQIAGLEFFETSAKDNLNVTDVFERLVDIICER</sequence>
<dbReference type="InterPro" id="IPR005225">
    <property type="entry name" value="Small_GTP-bd"/>
</dbReference>
<dbReference type="Gene3D" id="3.40.50.300">
    <property type="entry name" value="P-loop containing nucleotide triphosphate hydrolases"/>
    <property type="match status" value="1"/>
</dbReference>
<dbReference type="InterPro" id="IPR036388">
    <property type="entry name" value="WH-like_DNA-bd_sf"/>
</dbReference>
<keyword evidence="8" id="KW-1185">Reference proteome</keyword>
<dbReference type="InterPro" id="IPR036390">
    <property type="entry name" value="WH_DNA-bd_sf"/>
</dbReference>
<evidence type="ECO:0000313" key="8">
    <source>
        <dbReference type="Proteomes" id="UP000095280"/>
    </source>
</evidence>
<evidence type="ECO:0000256" key="3">
    <source>
        <dbReference type="ARBA" id="ARBA00023134"/>
    </source>
</evidence>
<dbReference type="InterPro" id="IPR003166">
    <property type="entry name" value="TFIIE_bsu_DNA-bd"/>
</dbReference>